<keyword evidence="7" id="KW-0406">Ion transport</keyword>
<dbReference type="GeneID" id="80802286"/>
<evidence type="ECO:0000256" key="3">
    <source>
        <dbReference type="ARBA" id="ARBA00022448"/>
    </source>
</evidence>
<feature type="chain" id="PRO_5012315021" evidence="11">
    <location>
        <begin position="22"/>
        <end position="359"/>
    </location>
</feature>
<comment type="subcellular location">
    <subcellularLocation>
        <location evidence="1">Cell outer membrane</location>
        <topology evidence="1">Multi-pass membrane protein</topology>
    </subcellularLocation>
</comment>
<dbReference type="GO" id="GO:0006811">
    <property type="term" value="P:monoatomic ion transport"/>
    <property type="evidence" value="ECO:0007669"/>
    <property type="project" value="UniProtKB-KW"/>
</dbReference>
<evidence type="ECO:0000256" key="6">
    <source>
        <dbReference type="ARBA" id="ARBA00022729"/>
    </source>
</evidence>
<feature type="signal peptide" evidence="11">
    <location>
        <begin position="1"/>
        <end position="21"/>
    </location>
</feature>
<keyword evidence="6 11" id="KW-0732">Signal</keyword>
<dbReference type="GO" id="GO:0046930">
    <property type="term" value="C:pore complex"/>
    <property type="evidence" value="ECO:0007669"/>
    <property type="project" value="UniProtKB-KW"/>
</dbReference>
<reference evidence="14" key="1">
    <citation type="submission" date="2017-09" db="EMBL/GenBank/DDBJ databases">
        <title>FDA dAtabase for Regulatory Grade micrObial Sequences (FDA-ARGOS): Supporting development and validation of Infectious Disease Dx tests.</title>
        <authorList>
            <person name="Minogue T."/>
            <person name="Wolcott M."/>
            <person name="Wasieloski L."/>
            <person name="Aguilar W."/>
            <person name="Moore D."/>
            <person name="Tallon L."/>
            <person name="Sadzewicz L."/>
            <person name="Ott S."/>
            <person name="Zhao X."/>
            <person name="Nagaraj S."/>
            <person name="Vavikolanu K."/>
            <person name="Aluvathingal J."/>
            <person name="Nadendla S."/>
            <person name="Sichtig H."/>
        </authorList>
    </citation>
    <scope>NUCLEOTIDE SEQUENCE [LARGE SCALE GENOMIC DNA]</scope>
    <source>
        <strain evidence="14">FDAARGOS_394</strain>
    </source>
</reference>
<dbReference type="EMBL" id="PDEA01000001">
    <property type="protein sequence ID" value="PEH90033.1"/>
    <property type="molecule type" value="Genomic_DNA"/>
</dbReference>
<evidence type="ECO:0000256" key="1">
    <source>
        <dbReference type="ARBA" id="ARBA00004571"/>
    </source>
</evidence>
<keyword evidence="14" id="KW-1185">Reference proteome</keyword>
<evidence type="ECO:0000313" key="14">
    <source>
        <dbReference type="Proteomes" id="UP000220246"/>
    </source>
</evidence>
<keyword evidence="10" id="KW-0998">Cell outer membrane</keyword>
<dbReference type="InterPro" id="IPR050298">
    <property type="entry name" value="Gram-neg_bact_OMP"/>
</dbReference>
<proteinExistence type="predicted"/>
<evidence type="ECO:0000256" key="7">
    <source>
        <dbReference type="ARBA" id="ARBA00023065"/>
    </source>
</evidence>
<dbReference type="AlphaFoldDB" id="A0A2A7UXQ8"/>
<evidence type="ECO:0000256" key="2">
    <source>
        <dbReference type="ARBA" id="ARBA00011233"/>
    </source>
</evidence>
<organism evidence="13 14">
    <name type="scientific">Comamonas terrigena</name>
    <dbReference type="NCBI Taxonomy" id="32013"/>
    <lineage>
        <taxon>Bacteria</taxon>
        <taxon>Pseudomonadati</taxon>
        <taxon>Pseudomonadota</taxon>
        <taxon>Betaproteobacteria</taxon>
        <taxon>Burkholderiales</taxon>
        <taxon>Comamonadaceae</taxon>
        <taxon>Comamonas</taxon>
    </lineage>
</organism>
<dbReference type="InterPro" id="IPR023614">
    <property type="entry name" value="Porin_dom_sf"/>
</dbReference>
<evidence type="ECO:0000259" key="12">
    <source>
        <dbReference type="Pfam" id="PF13609"/>
    </source>
</evidence>
<dbReference type="PANTHER" id="PTHR34501">
    <property type="entry name" value="PROTEIN YDDL-RELATED"/>
    <property type="match status" value="1"/>
</dbReference>
<dbReference type="OrthoDB" id="6975458at2"/>
<dbReference type="PANTHER" id="PTHR34501:SF9">
    <property type="entry name" value="MAJOR OUTER MEMBRANE PROTEIN P.IA"/>
    <property type="match status" value="1"/>
</dbReference>
<keyword evidence="3" id="KW-0813">Transport</keyword>
<feature type="domain" description="Porin" evidence="12">
    <location>
        <begin position="9"/>
        <end position="342"/>
    </location>
</feature>
<evidence type="ECO:0000256" key="9">
    <source>
        <dbReference type="ARBA" id="ARBA00023136"/>
    </source>
</evidence>
<keyword evidence="8" id="KW-0626">Porin</keyword>
<protein>
    <submittedName>
        <fullName evidence="13">Porin</fullName>
    </submittedName>
</protein>
<keyword evidence="5" id="KW-0812">Transmembrane</keyword>
<comment type="subunit">
    <text evidence="2">Homotrimer.</text>
</comment>
<evidence type="ECO:0000256" key="5">
    <source>
        <dbReference type="ARBA" id="ARBA00022692"/>
    </source>
</evidence>
<evidence type="ECO:0000313" key="13">
    <source>
        <dbReference type="EMBL" id="PEH90033.1"/>
    </source>
</evidence>
<sequence>MKLTRLSACLAAACLCSTAFAQSSVQLTGLVDMYAGSMQLAGADRVSQVGSGGLSTSWWGMNGTEDLGNGLKAGFMLGAFFRGDTGSPGRYDLAFGESFFARDANVSLSGSFGAVKLGRSSAPNFLPSVFANPFGDSFTLSPLILHGNMWTGYTDAALKTYNTTASDTGWSNQIVYSSPSFGGLSFNLQYQFGEVATANSKKNVGANATYRNDGLMLTGFYERAQVKNPTGALLYTDGGAKANWMLGGSYDFKVVKVYGTYGQSETKDNTSYEGKTATLGLDVPVTKAGTFKAAIAQTKIEARNATTGVLVFDGKRTTTTLGYDHFLSKRTDLYAALMHDKLTGSDYGTSFAVGMRHRF</sequence>
<dbReference type="Gene3D" id="2.40.160.10">
    <property type="entry name" value="Porin"/>
    <property type="match status" value="1"/>
</dbReference>
<dbReference type="Proteomes" id="UP000220246">
    <property type="component" value="Unassembled WGS sequence"/>
</dbReference>
<accession>A0A2A7UXQ8</accession>
<evidence type="ECO:0000256" key="11">
    <source>
        <dbReference type="SAM" id="SignalP"/>
    </source>
</evidence>
<dbReference type="InterPro" id="IPR033900">
    <property type="entry name" value="Gram_neg_porin_domain"/>
</dbReference>
<dbReference type="GO" id="GO:0009279">
    <property type="term" value="C:cell outer membrane"/>
    <property type="evidence" value="ECO:0007669"/>
    <property type="project" value="UniProtKB-SubCell"/>
</dbReference>
<dbReference type="CDD" id="cd00342">
    <property type="entry name" value="gram_neg_porins"/>
    <property type="match status" value="1"/>
</dbReference>
<keyword evidence="9" id="KW-0472">Membrane</keyword>
<gene>
    <name evidence="13" type="ORF">CRM82_16835</name>
</gene>
<name>A0A2A7UXQ8_COMTR</name>
<keyword evidence="4" id="KW-1134">Transmembrane beta strand</keyword>
<dbReference type="Pfam" id="PF13609">
    <property type="entry name" value="Porin_4"/>
    <property type="match status" value="1"/>
</dbReference>
<comment type="caution">
    <text evidence="13">The sequence shown here is derived from an EMBL/GenBank/DDBJ whole genome shotgun (WGS) entry which is preliminary data.</text>
</comment>
<evidence type="ECO:0000256" key="10">
    <source>
        <dbReference type="ARBA" id="ARBA00023237"/>
    </source>
</evidence>
<evidence type="ECO:0000256" key="8">
    <source>
        <dbReference type="ARBA" id="ARBA00023114"/>
    </source>
</evidence>
<dbReference type="RefSeq" id="WP_066533557.1">
    <property type="nucleotide sequence ID" value="NZ_PDEA01000001.1"/>
</dbReference>
<dbReference type="STRING" id="1219032.GCA_001515545_00727"/>
<dbReference type="GO" id="GO:0015288">
    <property type="term" value="F:porin activity"/>
    <property type="evidence" value="ECO:0007669"/>
    <property type="project" value="UniProtKB-KW"/>
</dbReference>
<dbReference type="SUPFAM" id="SSF56935">
    <property type="entry name" value="Porins"/>
    <property type="match status" value="1"/>
</dbReference>
<evidence type="ECO:0000256" key="4">
    <source>
        <dbReference type="ARBA" id="ARBA00022452"/>
    </source>
</evidence>